<protein>
    <submittedName>
        <fullName evidence="1">Uncharacterized protein</fullName>
    </submittedName>
</protein>
<gene>
    <name evidence="1" type="ORF">HHI36_000946</name>
</gene>
<name>A0ABD2P610_9CUCU</name>
<proteinExistence type="predicted"/>
<sequence>MTTRYGKKNIDNDEMRPRIIKNAPAFFVGPRYGKRMAWSSEEEEHQTPEPCTSFQDLRCDYTGISNFYRCSSR</sequence>
<dbReference type="AlphaFoldDB" id="A0ABD2P610"/>
<keyword evidence="2" id="KW-1185">Reference proteome</keyword>
<dbReference type="EMBL" id="JABFTP020000185">
    <property type="protein sequence ID" value="KAL3286438.1"/>
    <property type="molecule type" value="Genomic_DNA"/>
</dbReference>
<evidence type="ECO:0000313" key="2">
    <source>
        <dbReference type="Proteomes" id="UP001516400"/>
    </source>
</evidence>
<dbReference type="Proteomes" id="UP001516400">
    <property type="component" value="Unassembled WGS sequence"/>
</dbReference>
<evidence type="ECO:0000313" key="1">
    <source>
        <dbReference type="EMBL" id="KAL3286438.1"/>
    </source>
</evidence>
<accession>A0ABD2P610</accession>
<reference evidence="1 2" key="1">
    <citation type="journal article" date="2021" name="BMC Biol.">
        <title>Horizontally acquired antibacterial genes associated with adaptive radiation of ladybird beetles.</title>
        <authorList>
            <person name="Li H.S."/>
            <person name="Tang X.F."/>
            <person name="Huang Y.H."/>
            <person name="Xu Z.Y."/>
            <person name="Chen M.L."/>
            <person name="Du X.Y."/>
            <person name="Qiu B.Y."/>
            <person name="Chen P.T."/>
            <person name="Zhang W."/>
            <person name="Slipinski A."/>
            <person name="Escalona H.E."/>
            <person name="Waterhouse R.M."/>
            <person name="Zwick A."/>
            <person name="Pang H."/>
        </authorList>
    </citation>
    <scope>NUCLEOTIDE SEQUENCE [LARGE SCALE GENOMIC DNA]</scope>
    <source>
        <strain evidence="1">SYSU2018</strain>
    </source>
</reference>
<comment type="caution">
    <text evidence="1">The sequence shown here is derived from an EMBL/GenBank/DDBJ whole genome shotgun (WGS) entry which is preliminary data.</text>
</comment>
<organism evidence="1 2">
    <name type="scientific">Cryptolaemus montrouzieri</name>
    <dbReference type="NCBI Taxonomy" id="559131"/>
    <lineage>
        <taxon>Eukaryota</taxon>
        <taxon>Metazoa</taxon>
        <taxon>Ecdysozoa</taxon>
        <taxon>Arthropoda</taxon>
        <taxon>Hexapoda</taxon>
        <taxon>Insecta</taxon>
        <taxon>Pterygota</taxon>
        <taxon>Neoptera</taxon>
        <taxon>Endopterygota</taxon>
        <taxon>Coleoptera</taxon>
        <taxon>Polyphaga</taxon>
        <taxon>Cucujiformia</taxon>
        <taxon>Coccinelloidea</taxon>
        <taxon>Coccinellidae</taxon>
        <taxon>Scymninae</taxon>
        <taxon>Scymnini</taxon>
        <taxon>Cryptolaemus</taxon>
    </lineage>
</organism>